<dbReference type="SUPFAM" id="SSF55729">
    <property type="entry name" value="Acyl-CoA N-acyltransferases (Nat)"/>
    <property type="match status" value="1"/>
</dbReference>
<dbReference type="KEGG" id="bcen:DM39_4087"/>
<evidence type="ECO:0000259" key="3">
    <source>
        <dbReference type="PROSITE" id="PS51186"/>
    </source>
</evidence>
<gene>
    <name evidence="4" type="ORF">DM39_4087</name>
</gene>
<reference evidence="4 5" key="1">
    <citation type="submission" date="2014-05" db="EMBL/GenBank/DDBJ databases">
        <authorList>
            <person name="Bishop-Lilly K.A."/>
            <person name="Broomall S.M."/>
            <person name="Chain P.S."/>
            <person name="Chertkov O."/>
            <person name="Coyne S.R."/>
            <person name="Daligault H.E."/>
            <person name="Davenport K.W."/>
            <person name="Erkkila T."/>
            <person name="Frey K.G."/>
            <person name="Gibbons H.S."/>
            <person name="Gu W."/>
            <person name="Jaissle J."/>
            <person name="Johnson S.L."/>
            <person name="Koroleva G.I."/>
            <person name="Ladner J.T."/>
            <person name="Lo C.-C."/>
            <person name="Minogue T.D."/>
            <person name="Munk C."/>
            <person name="Palacios G.F."/>
            <person name="Redden C.L."/>
            <person name="Rosenzweig C.N."/>
            <person name="Scholz M.B."/>
            <person name="Teshima H."/>
            <person name="Xu Y."/>
        </authorList>
    </citation>
    <scope>NUCLEOTIDE SEQUENCE [LARGE SCALE GENOMIC DNA]</scope>
    <source>
        <strain evidence="4 5">DDS 22E-1</strain>
    </source>
</reference>
<proteinExistence type="predicted"/>
<feature type="domain" description="N-acetyltransferase" evidence="3">
    <location>
        <begin position="13"/>
        <end position="162"/>
    </location>
</feature>
<dbReference type="PANTHER" id="PTHR13947:SF37">
    <property type="entry name" value="LD18367P"/>
    <property type="match status" value="1"/>
</dbReference>
<dbReference type="Pfam" id="PF00583">
    <property type="entry name" value="Acetyltransf_1"/>
    <property type="match status" value="1"/>
</dbReference>
<dbReference type="PROSITE" id="PS51186">
    <property type="entry name" value="GNAT"/>
    <property type="match status" value="1"/>
</dbReference>
<feature type="region of interest" description="Disordered" evidence="2">
    <location>
        <begin position="163"/>
        <end position="182"/>
    </location>
</feature>
<dbReference type="EMBL" id="CP007784">
    <property type="protein sequence ID" value="AIO35818.1"/>
    <property type="molecule type" value="Genomic_DNA"/>
</dbReference>
<name>A0AAN0RXY1_9BURK</name>
<keyword evidence="1" id="KW-0808">Transferase</keyword>
<evidence type="ECO:0000256" key="2">
    <source>
        <dbReference type="SAM" id="MobiDB-lite"/>
    </source>
</evidence>
<evidence type="ECO:0000256" key="1">
    <source>
        <dbReference type="ARBA" id="ARBA00022679"/>
    </source>
</evidence>
<evidence type="ECO:0000313" key="4">
    <source>
        <dbReference type="EMBL" id="AIO35818.1"/>
    </source>
</evidence>
<evidence type="ECO:0000313" key="5">
    <source>
        <dbReference type="Proteomes" id="UP000029413"/>
    </source>
</evidence>
<dbReference type="Proteomes" id="UP000029413">
    <property type="component" value="Chromosome 2"/>
</dbReference>
<dbReference type="Gene3D" id="3.40.630.30">
    <property type="match status" value="1"/>
</dbReference>
<dbReference type="GO" id="GO:0008080">
    <property type="term" value="F:N-acetyltransferase activity"/>
    <property type="evidence" value="ECO:0007669"/>
    <property type="project" value="InterPro"/>
</dbReference>
<sequence length="182" mass="20720">MIYEIIDTTPLDPLARPLFESLQVEYSLRYHDFLTDSAASVAEELTRYPTSAFAPPDGAFIVIVRDGETVGGGALKRYDATTAELKRIWTRADQRRQGLASRIVQELEARAWQQDYRRIYLTTGFRQPEAAGLYLKAGYEPLFDRSISPEVHFSLPFGKDLREPGRTDTLDDLRRPEPLGRP</sequence>
<dbReference type="InterPro" id="IPR016181">
    <property type="entry name" value="Acyl_CoA_acyltransferase"/>
</dbReference>
<protein>
    <submittedName>
        <fullName evidence="4">Acetyltransferase domain protein</fullName>
    </submittedName>
</protein>
<dbReference type="InterPro" id="IPR000182">
    <property type="entry name" value="GNAT_dom"/>
</dbReference>
<dbReference type="InterPro" id="IPR050769">
    <property type="entry name" value="NAT_camello-type"/>
</dbReference>
<dbReference type="AlphaFoldDB" id="A0AAN0RXY1"/>
<dbReference type="CDD" id="cd04301">
    <property type="entry name" value="NAT_SF"/>
    <property type="match status" value="1"/>
</dbReference>
<keyword evidence="5" id="KW-1185">Reference proteome</keyword>
<dbReference type="PANTHER" id="PTHR13947">
    <property type="entry name" value="GNAT FAMILY N-ACETYLTRANSFERASE"/>
    <property type="match status" value="1"/>
</dbReference>
<accession>A0AAN0RXY1</accession>
<organism evidence="4 5">
    <name type="scientific">Burkholderia cenocepacia</name>
    <dbReference type="NCBI Taxonomy" id="95486"/>
    <lineage>
        <taxon>Bacteria</taxon>
        <taxon>Pseudomonadati</taxon>
        <taxon>Pseudomonadota</taxon>
        <taxon>Betaproteobacteria</taxon>
        <taxon>Burkholderiales</taxon>
        <taxon>Burkholderiaceae</taxon>
        <taxon>Burkholderia</taxon>
        <taxon>Burkholderia cepacia complex</taxon>
    </lineage>
</organism>